<dbReference type="Proteomes" id="UP001195914">
    <property type="component" value="Unassembled WGS sequence"/>
</dbReference>
<dbReference type="AlphaFoldDB" id="A0AAD9LMB2"/>
<evidence type="ECO:0000313" key="2">
    <source>
        <dbReference type="Proteomes" id="UP001195914"/>
    </source>
</evidence>
<protein>
    <submittedName>
        <fullName evidence="1">Uncharacterized protein</fullName>
    </submittedName>
</protein>
<proteinExistence type="predicted"/>
<keyword evidence="2" id="KW-1185">Reference proteome</keyword>
<dbReference type="EMBL" id="JAHBMH010000003">
    <property type="protein sequence ID" value="KAK1940284.1"/>
    <property type="molecule type" value="Genomic_DNA"/>
</dbReference>
<sequence length="390" mass="44824">MSDLSGLMADLVILSDTLRAVVNVQNMLCIYLREVYTLVDLVVSDYDDLQKPSKDMTERLAQWRSLERSIFYALRNHSETRFLPYTHHEAIFMDKLQKSAETLTVKRDCTVKLKAHRFKEGIIAVKCAAEAKRRSTSIAEFIGDVKKITHRDIGDYLDNMVILHAFTMWTKEVVKDCVRSTSSSSEKFTTEESNGQTIYANEVIRGIVSCVEDSTVLPQGPKASRRTQLVEHMLDRSLLDDYNDMPSNQFRGLNVSHITYYLYNLVHNLQSKDRFAAGKLKPFLKAIDGLDVPLSIPTSYHLYQVQEYFSNLAKSNEFIELIHNTQQMLLKNVSVRFASEIYHCIERVLSKEDLGNLDIRPILLALRATKYLSDPDRRLLGIWDKPPFLT</sequence>
<organism evidence="1 2">
    <name type="scientific">Babesia divergens</name>
    <dbReference type="NCBI Taxonomy" id="32595"/>
    <lineage>
        <taxon>Eukaryota</taxon>
        <taxon>Sar</taxon>
        <taxon>Alveolata</taxon>
        <taxon>Apicomplexa</taxon>
        <taxon>Aconoidasida</taxon>
        <taxon>Piroplasmida</taxon>
        <taxon>Babesiidae</taxon>
        <taxon>Babesia</taxon>
    </lineage>
</organism>
<reference evidence="1" key="2">
    <citation type="submission" date="2021-05" db="EMBL/GenBank/DDBJ databases">
        <authorList>
            <person name="Pain A."/>
        </authorList>
    </citation>
    <scope>NUCLEOTIDE SEQUENCE</scope>
    <source>
        <strain evidence="1">1802A</strain>
    </source>
</reference>
<gene>
    <name evidence="1" type="ORF">X943_001412</name>
</gene>
<name>A0AAD9LMB2_BABDI</name>
<accession>A0AAD9LMB2</accession>
<comment type="caution">
    <text evidence="1">The sequence shown here is derived from an EMBL/GenBank/DDBJ whole genome shotgun (WGS) entry which is preliminary data.</text>
</comment>
<reference evidence="1" key="1">
    <citation type="journal article" date="2014" name="Nucleic Acids Res.">
        <title>The evolutionary dynamics of variant antigen genes in Babesia reveal a history of genomic innovation underlying host-parasite interaction.</title>
        <authorList>
            <person name="Jackson A.P."/>
            <person name="Otto T.D."/>
            <person name="Darby A."/>
            <person name="Ramaprasad A."/>
            <person name="Xia D."/>
            <person name="Echaide I.E."/>
            <person name="Farber M."/>
            <person name="Gahlot S."/>
            <person name="Gamble J."/>
            <person name="Gupta D."/>
            <person name="Gupta Y."/>
            <person name="Jackson L."/>
            <person name="Malandrin L."/>
            <person name="Malas T.B."/>
            <person name="Moussa E."/>
            <person name="Nair M."/>
            <person name="Reid A.J."/>
            <person name="Sanders M."/>
            <person name="Sharma J."/>
            <person name="Tracey A."/>
            <person name="Quail M.A."/>
            <person name="Weir W."/>
            <person name="Wastling J.M."/>
            <person name="Hall N."/>
            <person name="Willadsen P."/>
            <person name="Lingelbach K."/>
            <person name="Shiels B."/>
            <person name="Tait A."/>
            <person name="Berriman M."/>
            <person name="Allred D.R."/>
            <person name="Pain A."/>
        </authorList>
    </citation>
    <scope>NUCLEOTIDE SEQUENCE</scope>
    <source>
        <strain evidence="1">1802A</strain>
    </source>
</reference>
<evidence type="ECO:0000313" key="1">
    <source>
        <dbReference type="EMBL" id="KAK1940284.1"/>
    </source>
</evidence>